<dbReference type="RefSeq" id="WP_218162758.1">
    <property type="nucleotide sequence ID" value="NZ_FOUY01000012.1"/>
</dbReference>
<dbReference type="AlphaFoldDB" id="A0A1I4XVZ9"/>
<organism evidence="1 2">
    <name type="scientific">Pseudonocardia ammonioxydans</name>
    <dbReference type="NCBI Taxonomy" id="260086"/>
    <lineage>
        <taxon>Bacteria</taxon>
        <taxon>Bacillati</taxon>
        <taxon>Actinomycetota</taxon>
        <taxon>Actinomycetes</taxon>
        <taxon>Pseudonocardiales</taxon>
        <taxon>Pseudonocardiaceae</taxon>
        <taxon>Pseudonocardia</taxon>
    </lineage>
</organism>
<evidence type="ECO:0000313" key="2">
    <source>
        <dbReference type="Proteomes" id="UP000199614"/>
    </source>
</evidence>
<reference evidence="1 2" key="1">
    <citation type="submission" date="2016-10" db="EMBL/GenBank/DDBJ databases">
        <authorList>
            <person name="de Groot N.N."/>
        </authorList>
    </citation>
    <scope>NUCLEOTIDE SEQUENCE [LARGE SCALE GENOMIC DNA]</scope>
    <source>
        <strain evidence="1 2">CGMCC 4.1877</strain>
    </source>
</reference>
<dbReference type="EMBL" id="FOUY01000012">
    <property type="protein sequence ID" value="SFN30004.1"/>
    <property type="molecule type" value="Genomic_DNA"/>
</dbReference>
<name>A0A1I4XVZ9_PSUAM</name>
<keyword evidence="2" id="KW-1185">Reference proteome</keyword>
<dbReference type="Proteomes" id="UP000199614">
    <property type="component" value="Unassembled WGS sequence"/>
</dbReference>
<gene>
    <name evidence="1" type="ORF">SAMN05216207_101219</name>
</gene>
<protein>
    <submittedName>
        <fullName evidence="1">Uncharacterized protein</fullName>
    </submittedName>
</protein>
<dbReference type="STRING" id="260086.SAMN05216207_101219"/>
<accession>A0A1I4XVZ9</accession>
<sequence length="46" mass="5605">MMVDENLGYWEPRPWHESFPLRPKTWEVDLATVNLWGPINERELDH</sequence>
<proteinExistence type="predicted"/>
<evidence type="ECO:0000313" key="1">
    <source>
        <dbReference type="EMBL" id="SFN30004.1"/>
    </source>
</evidence>